<proteinExistence type="predicted"/>
<evidence type="ECO:0000313" key="2">
    <source>
        <dbReference type="Proteomes" id="UP000054516"/>
    </source>
</evidence>
<name>A0A1S8A806_ROSNE</name>
<keyword evidence="2" id="KW-1185">Reference proteome</keyword>
<accession>A0A1S8A806</accession>
<dbReference type="AlphaFoldDB" id="A0A1S8A806"/>
<dbReference type="Proteomes" id="UP000054516">
    <property type="component" value="Unassembled WGS sequence"/>
</dbReference>
<gene>
    <name evidence="1" type="ORF">SAMD00023353_2201680</name>
</gene>
<reference evidence="1" key="1">
    <citation type="submission" date="2016-03" db="EMBL/GenBank/DDBJ databases">
        <title>Draft genome sequence of Rosellinia necatrix.</title>
        <authorList>
            <person name="Kanematsu S."/>
        </authorList>
    </citation>
    <scope>NUCLEOTIDE SEQUENCE [LARGE SCALE GENOMIC DNA]</scope>
    <source>
        <strain evidence="1">W97</strain>
    </source>
</reference>
<evidence type="ECO:0000313" key="1">
    <source>
        <dbReference type="EMBL" id="GAW26149.1"/>
    </source>
</evidence>
<organism evidence="1">
    <name type="scientific">Rosellinia necatrix</name>
    <name type="common">White root-rot fungus</name>
    <dbReference type="NCBI Taxonomy" id="77044"/>
    <lineage>
        <taxon>Eukaryota</taxon>
        <taxon>Fungi</taxon>
        <taxon>Dikarya</taxon>
        <taxon>Ascomycota</taxon>
        <taxon>Pezizomycotina</taxon>
        <taxon>Sordariomycetes</taxon>
        <taxon>Xylariomycetidae</taxon>
        <taxon>Xylariales</taxon>
        <taxon>Xylariaceae</taxon>
        <taxon>Rosellinia</taxon>
    </lineage>
</organism>
<protein>
    <submittedName>
        <fullName evidence="1">Uncharacterized protein</fullName>
    </submittedName>
</protein>
<sequence>MPTERIGLVTLRHRSQASEYREFCCALYAHTDTFELEASSEPLGWGKASTLDFFKHDLMFDVVEGLLMEMMTSLADIKNGFVTTLALWFAYYHPKYFQKGGKGKKGKRKTTQ</sequence>
<dbReference type="EMBL" id="DF977467">
    <property type="protein sequence ID" value="GAW26149.1"/>
    <property type="molecule type" value="Genomic_DNA"/>
</dbReference>